<dbReference type="CDD" id="cd07067">
    <property type="entry name" value="HP_PGM_like"/>
    <property type="match status" value="1"/>
</dbReference>
<accession>A0A8S1QNX1</accession>
<dbReference type="Proteomes" id="UP000692954">
    <property type="component" value="Unassembled WGS sequence"/>
</dbReference>
<dbReference type="SMART" id="SM00855">
    <property type="entry name" value="PGAM"/>
    <property type="match status" value="1"/>
</dbReference>
<comment type="caution">
    <text evidence="1">The sequence shown here is derived from an EMBL/GenBank/DDBJ whole genome shotgun (WGS) entry which is preliminary data.</text>
</comment>
<gene>
    <name evidence="1" type="ORF">PSON_ATCC_30995.1.T1120109</name>
</gene>
<dbReference type="EMBL" id="CAJJDN010000112">
    <property type="protein sequence ID" value="CAD8116921.1"/>
    <property type="molecule type" value="Genomic_DNA"/>
</dbReference>
<evidence type="ECO:0008006" key="3">
    <source>
        <dbReference type="Google" id="ProtNLM"/>
    </source>
</evidence>
<reference evidence="1" key="1">
    <citation type="submission" date="2021-01" db="EMBL/GenBank/DDBJ databases">
        <authorList>
            <consortium name="Genoscope - CEA"/>
            <person name="William W."/>
        </authorList>
    </citation>
    <scope>NUCLEOTIDE SEQUENCE</scope>
</reference>
<dbReference type="InterPro" id="IPR051710">
    <property type="entry name" value="Phosphatase_SH3-domain"/>
</dbReference>
<dbReference type="InterPro" id="IPR013078">
    <property type="entry name" value="His_Pase_superF_clade-1"/>
</dbReference>
<evidence type="ECO:0000313" key="1">
    <source>
        <dbReference type="EMBL" id="CAD8116921.1"/>
    </source>
</evidence>
<dbReference type="AlphaFoldDB" id="A0A8S1QNX1"/>
<dbReference type="PANTHER" id="PTHR16469">
    <property type="entry name" value="UBIQUITIN-ASSOCIATED AND SH3 DOMAIN-CONTAINING BA-RELATED"/>
    <property type="match status" value="1"/>
</dbReference>
<dbReference type="PANTHER" id="PTHR16469:SF27">
    <property type="entry name" value="UBIQUITIN-ASSOCIATED AND SH3 DOMAIN-CONTAINING BA-RELATED"/>
    <property type="match status" value="1"/>
</dbReference>
<dbReference type="OrthoDB" id="430091at2759"/>
<protein>
    <recommendedName>
        <fullName evidence="3">Phosphoglycerate mutase</fullName>
    </recommendedName>
</protein>
<evidence type="ECO:0000313" key="2">
    <source>
        <dbReference type="Proteomes" id="UP000692954"/>
    </source>
</evidence>
<sequence length="219" mass="25755">MLFLIRHGERADDSTNAEKQRIILSFDPHLSQNGETQAKKTGKYIRNILKLHSINKIVLVTSPYLRCIQTVIGIANQLEQEIEIYIAKGLGECFRQDWFEQDILKELHYYKGSQIYQHIFQQYSFLDVPYQEVIQQYPESIQEFFGRFSENYKRMREHFTNNNILVVTHGYGVHAVNMLEKQIISNNADYCSVNVIQYQKDNVDYLLLNSTAHLKKSKL</sequence>
<keyword evidence="2" id="KW-1185">Reference proteome</keyword>
<organism evidence="1 2">
    <name type="scientific">Paramecium sonneborni</name>
    <dbReference type="NCBI Taxonomy" id="65129"/>
    <lineage>
        <taxon>Eukaryota</taxon>
        <taxon>Sar</taxon>
        <taxon>Alveolata</taxon>
        <taxon>Ciliophora</taxon>
        <taxon>Intramacronucleata</taxon>
        <taxon>Oligohymenophorea</taxon>
        <taxon>Peniculida</taxon>
        <taxon>Parameciidae</taxon>
        <taxon>Paramecium</taxon>
    </lineage>
</organism>
<dbReference type="Pfam" id="PF00300">
    <property type="entry name" value="His_Phos_1"/>
    <property type="match status" value="1"/>
</dbReference>
<proteinExistence type="predicted"/>
<name>A0A8S1QNX1_9CILI</name>